<dbReference type="EMBL" id="CAWUFR010000102">
    <property type="protein sequence ID" value="CAK6967241.1"/>
    <property type="molecule type" value="Genomic_DNA"/>
</dbReference>
<evidence type="ECO:0000256" key="1">
    <source>
        <dbReference type="SAM" id="MobiDB-lite"/>
    </source>
</evidence>
<feature type="region of interest" description="Disordered" evidence="1">
    <location>
        <begin position="111"/>
        <end position="381"/>
    </location>
</feature>
<dbReference type="CDD" id="cd12100">
    <property type="entry name" value="DD_CABYR_SP17"/>
    <property type="match status" value="1"/>
</dbReference>
<evidence type="ECO:0000313" key="2">
    <source>
        <dbReference type="EMBL" id="CAK6967241.1"/>
    </source>
</evidence>
<evidence type="ECO:0000313" key="3">
    <source>
        <dbReference type="Proteomes" id="UP001314229"/>
    </source>
</evidence>
<comment type="caution">
    <text evidence="2">The sequence shown here is derived from an EMBL/GenBank/DDBJ whole genome shotgun (WGS) entry which is preliminary data.</text>
</comment>
<feature type="compositionally biased region" description="Polar residues" evidence="1">
    <location>
        <begin position="270"/>
        <end position="286"/>
    </location>
</feature>
<sequence length="413" mass="45571">MDSHNLCLYGLKSVLECISRAALLSQPADIPSFLSEHLLDLIDFRRCHPETDPKLVSFNYQEMWEIKFLGMKKISEAPITTSAASSQVPSQAQVQVALKVLYSEMASSTAGNAKKQVRYQNERRPTNPIPRPPHRVGSQHGKNVPPPLLVVKGEQKPAPSPSNVNMNTRRVSSVKVPVRQGSTGTSEDVTKTPQKRQHPLPPVRVKPSEQEKVSTSEFRVAGKQPTKRPSVPVPILKHQLVVPPIPHKKKQDGQVSMVQGKIVPTKPRKSSPTNKAMTPDKTSSRSPVRKTPGPLKEKAGPKATPVPGPKKSKEPGSEKTKESRPTPPTDPTPVKKKKRLHTAPEESKALKTQRARLRPVINREVGSSQGTATSQPGSLTRAKMFPPFAHAVHIIRYRRMQVRSCPQDYSGLQ</sequence>
<protein>
    <submittedName>
        <fullName evidence="2">Proteoglycan 4-like isoform X1</fullName>
    </submittedName>
</protein>
<accession>A0AAV1P6K4</accession>
<proteinExistence type="predicted"/>
<name>A0AAV1P6K4_SCOSC</name>
<feature type="compositionally biased region" description="Polar residues" evidence="1">
    <location>
        <begin position="161"/>
        <end position="171"/>
    </location>
</feature>
<keyword evidence="3" id="KW-1185">Reference proteome</keyword>
<dbReference type="Proteomes" id="UP001314229">
    <property type="component" value="Unassembled WGS sequence"/>
</dbReference>
<feature type="compositionally biased region" description="Polar residues" evidence="1">
    <location>
        <begin position="365"/>
        <end position="378"/>
    </location>
</feature>
<gene>
    <name evidence="2" type="ORF">FSCOSCO3_A017940</name>
</gene>
<dbReference type="InterPro" id="IPR047579">
    <property type="entry name" value="DD_CABYR_SP17"/>
</dbReference>
<organism evidence="2 3">
    <name type="scientific">Scomber scombrus</name>
    <name type="common">Atlantic mackerel</name>
    <name type="synonym">Scomber vernalis</name>
    <dbReference type="NCBI Taxonomy" id="13677"/>
    <lineage>
        <taxon>Eukaryota</taxon>
        <taxon>Metazoa</taxon>
        <taxon>Chordata</taxon>
        <taxon>Craniata</taxon>
        <taxon>Vertebrata</taxon>
        <taxon>Euteleostomi</taxon>
        <taxon>Actinopterygii</taxon>
        <taxon>Neopterygii</taxon>
        <taxon>Teleostei</taxon>
        <taxon>Neoteleostei</taxon>
        <taxon>Acanthomorphata</taxon>
        <taxon>Pelagiaria</taxon>
        <taxon>Scombriformes</taxon>
        <taxon>Scombridae</taxon>
        <taxon>Scomber</taxon>
    </lineage>
</organism>
<dbReference type="AlphaFoldDB" id="A0AAV1P6K4"/>
<feature type="compositionally biased region" description="Basic and acidic residues" evidence="1">
    <location>
        <begin position="311"/>
        <end position="324"/>
    </location>
</feature>
<reference evidence="2 3" key="1">
    <citation type="submission" date="2024-01" db="EMBL/GenBank/DDBJ databases">
        <authorList>
            <person name="Alioto T."/>
            <person name="Alioto T."/>
            <person name="Gomez Garrido J."/>
        </authorList>
    </citation>
    <scope>NUCLEOTIDE SEQUENCE [LARGE SCALE GENOMIC DNA]</scope>
</reference>